<dbReference type="Proteomes" id="UP000824890">
    <property type="component" value="Unassembled WGS sequence"/>
</dbReference>
<evidence type="ECO:0000256" key="1">
    <source>
        <dbReference type="PROSITE-ProRule" id="PRU00221"/>
    </source>
</evidence>
<sequence length="71" mass="8220">MSPRFITGGADQTARLWDISLPLITTVPFMDLPMLFMSQKIPKTISSLDNNCKEACLRVPFFCFRVLRYIY</sequence>
<gene>
    <name evidence="2" type="ORF">HID58_058022</name>
</gene>
<name>A0ABQ7ZNV0_BRANA</name>
<comment type="caution">
    <text evidence="2">The sequence shown here is derived from an EMBL/GenBank/DDBJ whole genome shotgun (WGS) entry which is preliminary data.</text>
</comment>
<feature type="repeat" description="WD" evidence="1">
    <location>
        <begin position="1"/>
        <end position="20"/>
    </location>
</feature>
<dbReference type="EMBL" id="JAGKQM010000014">
    <property type="protein sequence ID" value="KAH0881926.1"/>
    <property type="molecule type" value="Genomic_DNA"/>
</dbReference>
<accession>A0ABQ7ZNV0</accession>
<evidence type="ECO:0000313" key="2">
    <source>
        <dbReference type="EMBL" id="KAH0881926.1"/>
    </source>
</evidence>
<dbReference type="PROSITE" id="PS50082">
    <property type="entry name" value="WD_REPEATS_2"/>
    <property type="match status" value="1"/>
</dbReference>
<organism evidence="2 3">
    <name type="scientific">Brassica napus</name>
    <name type="common">Rape</name>
    <dbReference type="NCBI Taxonomy" id="3708"/>
    <lineage>
        <taxon>Eukaryota</taxon>
        <taxon>Viridiplantae</taxon>
        <taxon>Streptophyta</taxon>
        <taxon>Embryophyta</taxon>
        <taxon>Tracheophyta</taxon>
        <taxon>Spermatophyta</taxon>
        <taxon>Magnoliopsida</taxon>
        <taxon>eudicotyledons</taxon>
        <taxon>Gunneridae</taxon>
        <taxon>Pentapetalae</taxon>
        <taxon>rosids</taxon>
        <taxon>malvids</taxon>
        <taxon>Brassicales</taxon>
        <taxon>Brassicaceae</taxon>
        <taxon>Brassiceae</taxon>
        <taxon>Brassica</taxon>
    </lineage>
</organism>
<keyword evidence="3" id="KW-1185">Reference proteome</keyword>
<proteinExistence type="predicted"/>
<reference evidence="2 3" key="1">
    <citation type="submission" date="2021-05" db="EMBL/GenBank/DDBJ databases">
        <title>Genome Assembly of Synthetic Allotetraploid Brassica napus Reveals Homoeologous Exchanges between Subgenomes.</title>
        <authorList>
            <person name="Davis J.T."/>
        </authorList>
    </citation>
    <scope>NUCLEOTIDE SEQUENCE [LARGE SCALE GENOMIC DNA]</scope>
    <source>
        <strain evidence="3">cv. Da-Ae</strain>
        <tissue evidence="2">Seedling</tissue>
    </source>
</reference>
<evidence type="ECO:0000313" key="3">
    <source>
        <dbReference type="Proteomes" id="UP000824890"/>
    </source>
</evidence>
<dbReference type="InterPro" id="IPR001680">
    <property type="entry name" value="WD40_rpt"/>
</dbReference>
<protein>
    <submittedName>
        <fullName evidence="2">Uncharacterized protein</fullName>
    </submittedName>
</protein>
<keyword evidence="1" id="KW-0853">WD repeat</keyword>